<gene>
    <name evidence="2" type="ORF">NRB20_72340</name>
</gene>
<protein>
    <recommendedName>
        <fullName evidence="4">YhhN-like protein</fullName>
    </recommendedName>
</protein>
<keyword evidence="1" id="KW-1133">Transmembrane helix</keyword>
<feature type="transmembrane region" description="Helical" evidence="1">
    <location>
        <begin position="41"/>
        <end position="63"/>
    </location>
</feature>
<organism evidence="2 3">
    <name type="scientific">Nocardia macrotermitis</name>
    <dbReference type="NCBI Taxonomy" id="2585198"/>
    <lineage>
        <taxon>Bacteria</taxon>
        <taxon>Bacillati</taxon>
        <taxon>Actinomycetota</taxon>
        <taxon>Actinomycetes</taxon>
        <taxon>Mycobacteriales</taxon>
        <taxon>Nocardiaceae</taxon>
        <taxon>Nocardia</taxon>
    </lineage>
</organism>
<reference evidence="2 3" key="1">
    <citation type="submission" date="2019-10" db="EMBL/GenBank/DDBJ databases">
        <title>Nocardia macrotermitis sp. nov. and Nocardia aurantia sp. nov., isolated from the gut of fungus growing-termite Macrotermes natalensis.</title>
        <authorList>
            <person name="Benndorf R."/>
            <person name="Schwitalla J."/>
            <person name="Martin K."/>
            <person name="De Beer W."/>
            <person name="Kaster A.-K."/>
            <person name="Vollmers J."/>
            <person name="Poulsen M."/>
            <person name="Beemelmanns C."/>
        </authorList>
    </citation>
    <scope>NUCLEOTIDE SEQUENCE [LARGE SCALE GENOMIC DNA]</scope>
    <source>
        <strain evidence="2 3">RB20</strain>
    </source>
</reference>
<feature type="transmembrane region" description="Helical" evidence="1">
    <location>
        <begin position="147"/>
        <end position="168"/>
    </location>
</feature>
<evidence type="ECO:0000313" key="2">
    <source>
        <dbReference type="EMBL" id="MQY24101.1"/>
    </source>
</evidence>
<keyword evidence="3" id="KW-1185">Reference proteome</keyword>
<dbReference type="RefSeq" id="WP_153415842.1">
    <property type="nucleotide sequence ID" value="NZ_WEGK01000027.1"/>
</dbReference>
<sequence length="209" mass="21675">MNAPVNYPIPLAVEDFAPVLLTAVGVLLLRRTVPDRRTTVTVAAALIGCGGLAKATAKLLAALDLGDHAWLRGALFPLLAVGFGLLCLALPPRPTPTWLRILVPLLIAACAVGGVLKGAPSVFLVGTMIFATVAGVQLISTARARRVALAAVLFAVQLAAFFLLGFLASRDGQTIPLQWVEQLSNTAAQVAFVYAAWRLGSASGPADTA</sequence>
<accession>A0A7K0DEZ3</accession>
<dbReference type="EMBL" id="WEGK01000027">
    <property type="protein sequence ID" value="MQY24101.1"/>
    <property type="molecule type" value="Genomic_DNA"/>
</dbReference>
<evidence type="ECO:0008006" key="4">
    <source>
        <dbReference type="Google" id="ProtNLM"/>
    </source>
</evidence>
<dbReference type="OrthoDB" id="3380414at2"/>
<keyword evidence="1" id="KW-0472">Membrane</keyword>
<feature type="transmembrane region" description="Helical" evidence="1">
    <location>
        <begin position="122"/>
        <end position="140"/>
    </location>
</feature>
<feature type="transmembrane region" description="Helical" evidence="1">
    <location>
        <begin position="12"/>
        <end position="29"/>
    </location>
</feature>
<feature type="transmembrane region" description="Helical" evidence="1">
    <location>
        <begin position="97"/>
        <end position="116"/>
    </location>
</feature>
<evidence type="ECO:0000313" key="3">
    <source>
        <dbReference type="Proteomes" id="UP000438448"/>
    </source>
</evidence>
<proteinExistence type="predicted"/>
<dbReference type="AlphaFoldDB" id="A0A7K0DEZ3"/>
<keyword evidence="1" id="KW-0812">Transmembrane</keyword>
<feature type="transmembrane region" description="Helical" evidence="1">
    <location>
        <begin position="69"/>
        <end position="90"/>
    </location>
</feature>
<evidence type="ECO:0000256" key="1">
    <source>
        <dbReference type="SAM" id="Phobius"/>
    </source>
</evidence>
<comment type="caution">
    <text evidence="2">The sequence shown here is derived from an EMBL/GenBank/DDBJ whole genome shotgun (WGS) entry which is preliminary data.</text>
</comment>
<name>A0A7K0DEZ3_9NOCA</name>
<dbReference type="Proteomes" id="UP000438448">
    <property type="component" value="Unassembled WGS sequence"/>
</dbReference>